<protein>
    <recommendedName>
        <fullName evidence="2">MHD1 domain-containing protein</fullName>
    </recommendedName>
</protein>
<dbReference type="Gene3D" id="1.10.357.50">
    <property type="match status" value="1"/>
</dbReference>
<sequence length="308" mass="35467">MVRESFRTLAYLDLVFQKYKVYEVPVWSLLNGYEELYGNMKRSAAWLNEFEKPILIDTLEEMHSHYKTQISNYKEYFPKNKPDEALESTILLLRMIFKNPVFREIHPDLPKSFRIEIKDTMVHASNSRFKKLLALSSPLDENDLEEVIGGLARLSDLLVDDIIADYKYFKKPFEIELDIVKLNADVFFNRFIGVLAAQFVSLLETADVPKIATNMFALLKALRAFDSKYCRIYPGIKKSPAYKNFTIEDWIAPFILKWLDYLSTLTVEWVTSAVKADNFEATVTEGGLGQTGEDSMSHSSSISDLFTA</sequence>
<dbReference type="AlphaFoldDB" id="A0AAD5SST2"/>
<proteinExistence type="predicted"/>
<dbReference type="Proteomes" id="UP001211907">
    <property type="component" value="Unassembled WGS sequence"/>
</dbReference>
<evidence type="ECO:0000313" key="4">
    <source>
        <dbReference type="Proteomes" id="UP001211907"/>
    </source>
</evidence>
<evidence type="ECO:0000256" key="1">
    <source>
        <dbReference type="SAM" id="MobiDB-lite"/>
    </source>
</evidence>
<dbReference type="PANTHER" id="PTHR47263:SF1">
    <property type="entry name" value="C2 DOMAIN PROTEIN (AFU_ORTHOLOGUE AFUA_7G02350)"/>
    <property type="match status" value="1"/>
</dbReference>
<feature type="domain" description="MHD1" evidence="2">
    <location>
        <begin position="216"/>
        <end position="308"/>
    </location>
</feature>
<feature type="non-terminal residue" evidence="3">
    <location>
        <position position="308"/>
    </location>
</feature>
<feature type="region of interest" description="Disordered" evidence="1">
    <location>
        <begin position="286"/>
        <end position="308"/>
    </location>
</feature>
<dbReference type="PROSITE" id="PS51258">
    <property type="entry name" value="MHD1"/>
    <property type="match status" value="1"/>
</dbReference>
<evidence type="ECO:0000313" key="3">
    <source>
        <dbReference type="EMBL" id="KAJ3081055.1"/>
    </source>
</evidence>
<keyword evidence="4" id="KW-1185">Reference proteome</keyword>
<reference evidence="3" key="1">
    <citation type="submission" date="2020-05" db="EMBL/GenBank/DDBJ databases">
        <title>Phylogenomic resolution of chytrid fungi.</title>
        <authorList>
            <person name="Stajich J.E."/>
            <person name="Amses K."/>
            <person name="Simmons R."/>
            <person name="Seto K."/>
            <person name="Myers J."/>
            <person name="Bonds A."/>
            <person name="Quandt C.A."/>
            <person name="Barry K."/>
            <person name="Liu P."/>
            <person name="Grigoriev I."/>
            <person name="Longcore J.E."/>
            <person name="James T.Y."/>
        </authorList>
    </citation>
    <scope>NUCLEOTIDE SEQUENCE</scope>
    <source>
        <strain evidence="3">JEL0513</strain>
    </source>
</reference>
<dbReference type="InterPro" id="IPR052811">
    <property type="entry name" value="Glucose_resp_signaling"/>
</dbReference>
<evidence type="ECO:0000259" key="2">
    <source>
        <dbReference type="PROSITE" id="PS51258"/>
    </source>
</evidence>
<accession>A0AAD5SST2</accession>
<dbReference type="EMBL" id="JADGJH010005322">
    <property type="protein sequence ID" value="KAJ3081055.1"/>
    <property type="molecule type" value="Genomic_DNA"/>
</dbReference>
<gene>
    <name evidence="3" type="ORF">HK100_009989</name>
</gene>
<dbReference type="PANTHER" id="PTHR47263">
    <property type="entry name" value="ADENYLATE CYCLASE ACTIVATION PROTEIN GIT1"/>
    <property type="match status" value="1"/>
</dbReference>
<comment type="caution">
    <text evidence="3">The sequence shown here is derived from an EMBL/GenBank/DDBJ whole genome shotgun (WGS) entry which is preliminary data.</text>
</comment>
<name>A0AAD5SST2_9FUNG</name>
<dbReference type="InterPro" id="IPR014770">
    <property type="entry name" value="Munc13_1"/>
</dbReference>
<feature type="compositionally biased region" description="Low complexity" evidence="1">
    <location>
        <begin position="297"/>
        <end position="308"/>
    </location>
</feature>
<organism evidence="3 4">
    <name type="scientific">Physocladia obscura</name>
    <dbReference type="NCBI Taxonomy" id="109957"/>
    <lineage>
        <taxon>Eukaryota</taxon>
        <taxon>Fungi</taxon>
        <taxon>Fungi incertae sedis</taxon>
        <taxon>Chytridiomycota</taxon>
        <taxon>Chytridiomycota incertae sedis</taxon>
        <taxon>Chytridiomycetes</taxon>
        <taxon>Chytridiales</taxon>
        <taxon>Chytriomycetaceae</taxon>
        <taxon>Physocladia</taxon>
    </lineage>
</organism>